<gene>
    <name evidence="2" type="ORF">I316_03548</name>
</gene>
<dbReference type="OrthoDB" id="2564578at2759"/>
<dbReference type="EMBL" id="KV700124">
    <property type="protein sequence ID" value="OCF34507.1"/>
    <property type="molecule type" value="Genomic_DNA"/>
</dbReference>
<dbReference type="Proteomes" id="UP000092666">
    <property type="component" value="Unassembled WGS sequence"/>
</dbReference>
<feature type="region of interest" description="Disordered" evidence="1">
    <location>
        <begin position="1"/>
        <end position="76"/>
    </location>
</feature>
<reference evidence="3" key="2">
    <citation type="submission" date="2013-12" db="EMBL/GenBank/DDBJ databases">
        <title>Evolution of pathogenesis and genome organization in the Tremellales.</title>
        <authorList>
            <person name="Cuomo C."/>
            <person name="Litvintseva A."/>
            <person name="Heitman J."/>
            <person name="Chen Y."/>
            <person name="Sun S."/>
            <person name="Springer D."/>
            <person name="Dromer F."/>
            <person name="Young S."/>
            <person name="Zeng Q."/>
            <person name="Chapman S."/>
            <person name="Gujja S."/>
            <person name="Saif S."/>
            <person name="Birren B."/>
        </authorList>
    </citation>
    <scope>NUCLEOTIDE SEQUENCE [LARGE SCALE GENOMIC DNA]</scope>
    <source>
        <strain evidence="3">BCC8398</strain>
    </source>
</reference>
<organism evidence="2 3">
    <name type="scientific">Kwoniella heveanensis BCC8398</name>
    <dbReference type="NCBI Taxonomy" id="1296120"/>
    <lineage>
        <taxon>Eukaryota</taxon>
        <taxon>Fungi</taxon>
        <taxon>Dikarya</taxon>
        <taxon>Basidiomycota</taxon>
        <taxon>Agaricomycotina</taxon>
        <taxon>Tremellomycetes</taxon>
        <taxon>Tremellales</taxon>
        <taxon>Cryptococcaceae</taxon>
        <taxon>Kwoniella</taxon>
    </lineage>
</organism>
<reference evidence="2 3" key="1">
    <citation type="submission" date="2013-07" db="EMBL/GenBank/DDBJ databases">
        <title>The Genome Sequence of Cryptococcus heveanensis BCC8398.</title>
        <authorList>
            <consortium name="The Broad Institute Genome Sequencing Platform"/>
            <person name="Cuomo C."/>
            <person name="Litvintseva A."/>
            <person name="Chen Y."/>
            <person name="Heitman J."/>
            <person name="Sun S."/>
            <person name="Springer D."/>
            <person name="Dromer F."/>
            <person name="Young S.K."/>
            <person name="Zeng Q."/>
            <person name="Gargeya S."/>
            <person name="Fitzgerald M."/>
            <person name="Abouelleil A."/>
            <person name="Alvarado L."/>
            <person name="Berlin A.M."/>
            <person name="Chapman S.B."/>
            <person name="Dewar J."/>
            <person name="Goldberg J."/>
            <person name="Griggs A."/>
            <person name="Gujja S."/>
            <person name="Hansen M."/>
            <person name="Howarth C."/>
            <person name="Imamovic A."/>
            <person name="Larimer J."/>
            <person name="McCowan C."/>
            <person name="Murphy C."/>
            <person name="Pearson M."/>
            <person name="Priest M."/>
            <person name="Roberts A."/>
            <person name="Saif S."/>
            <person name="Shea T."/>
            <person name="Sykes S."/>
            <person name="Wortman J."/>
            <person name="Nusbaum C."/>
            <person name="Birren B."/>
        </authorList>
    </citation>
    <scope>NUCLEOTIDE SEQUENCE [LARGE SCALE GENOMIC DNA]</scope>
    <source>
        <strain evidence="2 3">BCC8398</strain>
    </source>
</reference>
<evidence type="ECO:0000256" key="1">
    <source>
        <dbReference type="SAM" id="MobiDB-lite"/>
    </source>
</evidence>
<keyword evidence="3" id="KW-1185">Reference proteome</keyword>
<feature type="compositionally biased region" description="Basic residues" evidence="1">
    <location>
        <begin position="42"/>
        <end position="52"/>
    </location>
</feature>
<proteinExistence type="predicted"/>
<evidence type="ECO:0000313" key="2">
    <source>
        <dbReference type="EMBL" id="OCF34507.1"/>
    </source>
</evidence>
<evidence type="ECO:0000313" key="3">
    <source>
        <dbReference type="Proteomes" id="UP000092666"/>
    </source>
</evidence>
<protein>
    <submittedName>
        <fullName evidence="2">Uncharacterized protein</fullName>
    </submittedName>
</protein>
<sequence length="124" mass="13320">MPVKREFRNLSSDSEDETKSGPSTLAPGDSISADEKPGPASKRNKTSPKSKSRSSTDTAAGKEGKGTKTPWSAQEDTALVDIMDDVIKKHLWPAIKASDNSQLIARTSYGCQYHAKLLVSAVID</sequence>
<dbReference type="AlphaFoldDB" id="A0A1B9GTZ5"/>
<accession>A0A1B9GTZ5</accession>
<name>A0A1B9GTZ5_9TREE</name>